<dbReference type="PANTHER" id="PTHR16253:SF0">
    <property type="entry name" value="TETRATRICOPEPTIDE REPEAT PROTEIN 22"/>
    <property type="match status" value="1"/>
</dbReference>
<sequence>MRLYDPENKRGYVPVPIPLKQMASPFNRELTNENDDNSQQTRPLPDGKKYHVFISYSESDRSWVETVIQHLQNDYNFKCFEHSTDFIPGKKIAENIEYAMTNSVKTMFILTKEHNKSYWCHYEVEFAILKLLAEMKENVIIPVLKEECEIPGYLRPFTYVNATGDMNVWLPRLVSAMETEDIQYNHDIDLTRVKDAVNRHRNLEILHKEESQFSCSGPVFQSKYVPPSLSKDPVNISQQLYHETIQKLSSSHLVKGRHCRNLWCPSTFF</sequence>
<dbReference type="Pfam" id="PF13676">
    <property type="entry name" value="TIR_2"/>
    <property type="match status" value="1"/>
</dbReference>
<dbReference type="Proteomes" id="UP000683360">
    <property type="component" value="Unassembled WGS sequence"/>
</dbReference>
<feature type="domain" description="TIR" evidence="1">
    <location>
        <begin position="48"/>
        <end position="197"/>
    </location>
</feature>
<evidence type="ECO:0000259" key="1">
    <source>
        <dbReference type="PROSITE" id="PS50104"/>
    </source>
</evidence>
<dbReference type="GO" id="GO:0007165">
    <property type="term" value="P:signal transduction"/>
    <property type="evidence" value="ECO:0007669"/>
    <property type="project" value="InterPro"/>
</dbReference>
<gene>
    <name evidence="2" type="ORF">MEDL_22851</name>
</gene>
<name>A0A8S3RH27_MYTED</name>
<evidence type="ECO:0000313" key="3">
    <source>
        <dbReference type="Proteomes" id="UP000683360"/>
    </source>
</evidence>
<dbReference type="PANTHER" id="PTHR16253">
    <property type="entry name" value="TETRATRICOPEPTIDE REPEAT PROTEIN 22"/>
    <property type="match status" value="1"/>
</dbReference>
<evidence type="ECO:0000313" key="2">
    <source>
        <dbReference type="EMBL" id="CAG2208673.1"/>
    </source>
</evidence>
<dbReference type="PRINTS" id="PR01537">
    <property type="entry name" value="INTRLKN1R1F"/>
</dbReference>
<dbReference type="PROSITE" id="PS50104">
    <property type="entry name" value="TIR"/>
    <property type="match status" value="1"/>
</dbReference>
<dbReference type="InterPro" id="IPR042342">
    <property type="entry name" value="TTC22"/>
</dbReference>
<dbReference type="EMBL" id="CAJPWZ010001116">
    <property type="protein sequence ID" value="CAG2208673.1"/>
    <property type="molecule type" value="Genomic_DNA"/>
</dbReference>
<dbReference type="OrthoDB" id="6092250at2759"/>
<dbReference type="SUPFAM" id="SSF52200">
    <property type="entry name" value="Toll/Interleukin receptor TIR domain"/>
    <property type="match status" value="1"/>
</dbReference>
<dbReference type="Gene3D" id="3.40.50.10140">
    <property type="entry name" value="Toll/interleukin-1 receptor homology (TIR) domain"/>
    <property type="match status" value="1"/>
</dbReference>
<keyword evidence="3" id="KW-1185">Reference proteome</keyword>
<proteinExistence type="predicted"/>
<comment type="caution">
    <text evidence="2">The sequence shown here is derived from an EMBL/GenBank/DDBJ whole genome shotgun (WGS) entry which is preliminary data.</text>
</comment>
<accession>A0A8S3RH27</accession>
<organism evidence="2 3">
    <name type="scientific">Mytilus edulis</name>
    <name type="common">Blue mussel</name>
    <dbReference type="NCBI Taxonomy" id="6550"/>
    <lineage>
        <taxon>Eukaryota</taxon>
        <taxon>Metazoa</taxon>
        <taxon>Spiralia</taxon>
        <taxon>Lophotrochozoa</taxon>
        <taxon>Mollusca</taxon>
        <taxon>Bivalvia</taxon>
        <taxon>Autobranchia</taxon>
        <taxon>Pteriomorphia</taxon>
        <taxon>Mytilida</taxon>
        <taxon>Mytiloidea</taxon>
        <taxon>Mytilidae</taxon>
        <taxon>Mytilinae</taxon>
        <taxon>Mytilus</taxon>
    </lineage>
</organism>
<reference evidence="2" key="1">
    <citation type="submission" date="2021-03" db="EMBL/GenBank/DDBJ databases">
        <authorList>
            <person name="Bekaert M."/>
        </authorList>
    </citation>
    <scope>NUCLEOTIDE SEQUENCE</scope>
</reference>
<dbReference type="InterPro" id="IPR000157">
    <property type="entry name" value="TIR_dom"/>
</dbReference>
<dbReference type="SMART" id="SM00255">
    <property type="entry name" value="TIR"/>
    <property type="match status" value="1"/>
</dbReference>
<protein>
    <recommendedName>
        <fullName evidence="1">TIR domain-containing protein</fullName>
    </recommendedName>
</protein>
<dbReference type="InterPro" id="IPR035897">
    <property type="entry name" value="Toll_tir_struct_dom_sf"/>
</dbReference>
<dbReference type="AlphaFoldDB" id="A0A8S3RH27"/>